<sequence>MLLFHCTVVSSLLPSSVSIVSVCKTTRCALIHLGANVMKGPSAELCGIAYLQNTY</sequence>
<proteinExistence type="predicted"/>
<feature type="signal peptide" evidence="1">
    <location>
        <begin position="1"/>
        <end position="18"/>
    </location>
</feature>
<dbReference type="Proteomes" id="UP000053097">
    <property type="component" value="Unassembled WGS sequence"/>
</dbReference>
<accession>A0A026WMP7</accession>
<organism evidence="2 3">
    <name type="scientific">Ooceraea biroi</name>
    <name type="common">Clonal raider ant</name>
    <name type="synonym">Cerapachys biroi</name>
    <dbReference type="NCBI Taxonomy" id="2015173"/>
    <lineage>
        <taxon>Eukaryota</taxon>
        <taxon>Metazoa</taxon>
        <taxon>Ecdysozoa</taxon>
        <taxon>Arthropoda</taxon>
        <taxon>Hexapoda</taxon>
        <taxon>Insecta</taxon>
        <taxon>Pterygota</taxon>
        <taxon>Neoptera</taxon>
        <taxon>Endopterygota</taxon>
        <taxon>Hymenoptera</taxon>
        <taxon>Apocrita</taxon>
        <taxon>Aculeata</taxon>
        <taxon>Formicoidea</taxon>
        <taxon>Formicidae</taxon>
        <taxon>Dorylinae</taxon>
        <taxon>Ooceraea</taxon>
    </lineage>
</organism>
<dbReference type="AlphaFoldDB" id="A0A026WMP7"/>
<evidence type="ECO:0000256" key="1">
    <source>
        <dbReference type="SAM" id="SignalP"/>
    </source>
</evidence>
<name>A0A026WMP7_OOCBI</name>
<keyword evidence="3" id="KW-1185">Reference proteome</keyword>
<gene>
    <name evidence="2" type="ORF">X777_02556</name>
</gene>
<evidence type="ECO:0000313" key="2">
    <source>
        <dbReference type="EMBL" id="EZA57305.1"/>
    </source>
</evidence>
<evidence type="ECO:0000313" key="3">
    <source>
        <dbReference type="Proteomes" id="UP000053097"/>
    </source>
</evidence>
<keyword evidence="1" id="KW-0732">Signal</keyword>
<feature type="chain" id="PRO_5001545761" evidence="1">
    <location>
        <begin position="19"/>
        <end position="55"/>
    </location>
</feature>
<protein>
    <submittedName>
        <fullName evidence="2">Uncharacterized protein</fullName>
    </submittedName>
</protein>
<reference evidence="2 3" key="1">
    <citation type="journal article" date="2014" name="Curr. Biol.">
        <title>The genome of the clonal raider ant Cerapachys biroi.</title>
        <authorList>
            <person name="Oxley P.R."/>
            <person name="Ji L."/>
            <person name="Fetter-Pruneda I."/>
            <person name="McKenzie S.K."/>
            <person name="Li C."/>
            <person name="Hu H."/>
            <person name="Zhang G."/>
            <person name="Kronauer D.J."/>
        </authorList>
    </citation>
    <scope>NUCLEOTIDE SEQUENCE [LARGE SCALE GENOMIC DNA]</scope>
</reference>
<dbReference type="EMBL" id="KK107151">
    <property type="protein sequence ID" value="EZA57305.1"/>
    <property type="molecule type" value="Genomic_DNA"/>
</dbReference>